<keyword evidence="5" id="KW-0493">Microtubule</keyword>
<dbReference type="EMBL" id="BRYB01000808">
    <property type="protein sequence ID" value="GMI38154.1"/>
    <property type="molecule type" value="Genomic_DNA"/>
</dbReference>
<evidence type="ECO:0000256" key="4">
    <source>
        <dbReference type="ARBA" id="ARBA00022598"/>
    </source>
</evidence>
<dbReference type="Pfam" id="PF03133">
    <property type="entry name" value="TTL"/>
    <property type="match status" value="1"/>
</dbReference>
<keyword evidence="10" id="KW-0966">Cell projection</keyword>
<evidence type="ECO:0000256" key="11">
    <source>
        <dbReference type="PROSITE-ProRule" id="PRU00409"/>
    </source>
</evidence>
<evidence type="ECO:0000256" key="3">
    <source>
        <dbReference type="ARBA" id="ARBA00022490"/>
    </source>
</evidence>
<comment type="subcellular location">
    <subcellularLocation>
        <location evidence="1">Cytoplasm</location>
        <location evidence="1">Cytoskeleton</location>
        <location evidence="1">Cilium basal body</location>
    </subcellularLocation>
</comment>
<dbReference type="PANTHER" id="PTHR12241:SF31">
    <property type="entry name" value="POLYGLUTAMYLASE COMPLEX SUBUNIT TTLL1"/>
    <property type="match status" value="1"/>
</dbReference>
<evidence type="ECO:0000313" key="14">
    <source>
        <dbReference type="EMBL" id="GMI38154.1"/>
    </source>
</evidence>
<keyword evidence="8" id="KW-0969">Cilium</keyword>
<name>A0ABQ6N124_9STRA</name>
<proteinExistence type="inferred from homology"/>
<evidence type="ECO:0000256" key="2">
    <source>
        <dbReference type="ARBA" id="ARBA00006118"/>
    </source>
</evidence>
<organism evidence="14 15">
    <name type="scientific">Tetraparma gracilis</name>
    <dbReference type="NCBI Taxonomy" id="2962635"/>
    <lineage>
        <taxon>Eukaryota</taxon>
        <taxon>Sar</taxon>
        <taxon>Stramenopiles</taxon>
        <taxon>Ochrophyta</taxon>
        <taxon>Bolidophyceae</taxon>
        <taxon>Parmales</taxon>
        <taxon>Triparmaceae</taxon>
        <taxon>Tetraparma</taxon>
    </lineage>
</organism>
<keyword evidence="6 11" id="KW-0547">Nucleotide-binding</keyword>
<keyword evidence="9" id="KW-0206">Cytoskeleton</keyword>
<dbReference type="Gene3D" id="3.30.470.20">
    <property type="entry name" value="ATP-grasp fold, B domain"/>
    <property type="match status" value="1"/>
</dbReference>
<evidence type="ECO:0000256" key="6">
    <source>
        <dbReference type="ARBA" id="ARBA00022741"/>
    </source>
</evidence>
<keyword evidence="4" id="KW-0436">Ligase</keyword>
<dbReference type="InterPro" id="IPR011761">
    <property type="entry name" value="ATP-grasp"/>
</dbReference>
<reference evidence="14 15" key="1">
    <citation type="journal article" date="2023" name="Commun. Biol.">
        <title>Genome analysis of Parmales, the sister group of diatoms, reveals the evolutionary specialization of diatoms from phago-mixotrophs to photoautotrophs.</title>
        <authorList>
            <person name="Ban H."/>
            <person name="Sato S."/>
            <person name="Yoshikawa S."/>
            <person name="Yamada K."/>
            <person name="Nakamura Y."/>
            <person name="Ichinomiya M."/>
            <person name="Sato N."/>
            <person name="Blanc-Mathieu R."/>
            <person name="Endo H."/>
            <person name="Kuwata A."/>
            <person name="Ogata H."/>
        </authorList>
    </citation>
    <scope>NUCLEOTIDE SEQUENCE [LARGE SCALE GENOMIC DNA]</scope>
</reference>
<keyword evidence="7 11" id="KW-0067">ATP-binding</keyword>
<dbReference type="Proteomes" id="UP001165060">
    <property type="component" value="Unassembled WGS sequence"/>
</dbReference>
<feature type="domain" description="ATP-grasp" evidence="13">
    <location>
        <begin position="65"/>
        <end position="313"/>
    </location>
</feature>
<protein>
    <recommendedName>
        <fullName evidence="13">ATP-grasp domain-containing protein</fullName>
    </recommendedName>
</protein>
<evidence type="ECO:0000259" key="13">
    <source>
        <dbReference type="PROSITE" id="PS50975"/>
    </source>
</evidence>
<keyword evidence="15" id="KW-1185">Reference proteome</keyword>
<comment type="similarity">
    <text evidence="2">Belongs to the tubulin polyglutamylase family.</text>
</comment>
<dbReference type="PANTHER" id="PTHR12241">
    <property type="entry name" value="TUBULIN POLYGLUTAMYLASE"/>
    <property type="match status" value="1"/>
</dbReference>
<dbReference type="SUPFAM" id="SSF56059">
    <property type="entry name" value="Glutathione synthetase ATP-binding domain-like"/>
    <property type="match status" value="1"/>
</dbReference>
<evidence type="ECO:0000256" key="12">
    <source>
        <dbReference type="SAM" id="MobiDB-lite"/>
    </source>
</evidence>
<dbReference type="PROSITE" id="PS50975">
    <property type="entry name" value="ATP_GRASP"/>
    <property type="match status" value="1"/>
</dbReference>
<gene>
    <name evidence="14" type="ORF">TeGR_g938</name>
</gene>
<feature type="region of interest" description="Disordered" evidence="12">
    <location>
        <begin position="352"/>
        <end position="379"/>
    </location>
</feature>
<evidence type="ECO:0000256" key="9">
    <source>
        <dbReference type="ARBA" id="ARBA00023212"/>
    </source>
</evidence>
<evidence type="ECO:0000256" key="10">
    <source>
        <dbReference type="ARBA" id="ARBA00023273"/>
    </source>
</evidence>
<keyword evidence="3" id="KW-0963">Cytoplasm</keyword>
<accession>A0ABQ6N124</accession>
<evidence type="ECO:0000256" key="7">
    <source>
        <dbReference type="ARBA" id="ARBA00022840"/>
    </source>
</evidence>
<evidence type="ECO:0000256" key="1">
    <source>
        <dbReference type="ARBA" id="ARBA00004120"/>
    </source>
</evidence>
<sequence length="379" mass="43288">MLPSPHPFSRCTVATVRQIFHPDTGQRLADNQMVCHYPNHYELTRKDLMVKNIKRYIRDQVKEGNSVEGADCLPVTYLLPADYSLFVEEFRRSPNCMWIMKPANAAQGRGIFIINKLAQIKKWSSGRFAGRDQETYVVSRYIENPLLIGGKKFDLRIYVLITSFRPLRMYLGDGFARFCNANYSSDLADIDNMYIHLTNVSVQKHNEDYNDQHGGKWNIQNLRLYLESTRGLAATEKMFSDIDDLLVHSAKSVQNVIINDRHCFECYGYDLLLDDDLKPWLVEINASPSMNATSQGDREMKTKLMKDVFDIVLPDSVNVNDPDFKGATSTGPCRDTGDFVVLYDEAAEAERAARAEEMKQNAGRGRSARERPASSKLWK</sequence>
<dbReference type="InterPro" id="IPR004344">
    <property type="entry name" value="TTL/TTLL_fam"/>
</dbReference>
<dbReference type="PROSITE" id="PS51221">
    <property type="entry name" value="TTL"/>
    <property type="match status" value="1"/>
</dbReference>
<evidence type="ECO:0000256" key="8">
    <source>
        <dbReference type="ARBA" id="ARBA00023069"/>
    </source>
</evidence>
<comment type="caution">
    <text evidence="14">The sequence shown here is derived from an EMBL/GenBank/DDBJ whole genome shotgun (WGS) entry which is preliminary data.</text>
</comment>
<evidence type="ECO:0000256" key="5">
    <source>
        <dbReference type="ARBA" id="ARBA00022701"/>
    </source>
</evidence>
<evidence type="ECO:0000313" key="15">
    <source>
        <dbReference type="Proteomes" id="UP001165060"/>
    </source>
</evidence>